<keyword evidence="3" id="KW-1185">Reference proteome</keyword>
<organism evidence="2 3">
    <name type="scientific">Carnegiea gigantea</name>
    <dbReference type="NCBI Taxonomy" id="171969"/>
    <lineage>
        <taxon>Eukaryota</taxon>
        <taxon>Viridiplantae</taxon>
        <taxon>Streptophyta</taxon>
        <taxon>Embryophyta</taxon>
        <taxon>Tracheophyta</taxon>
        <taxon>Spermatophyta</taxon>
        <taxon>Magnoliopsida</taxon>
        <taxon>eudicotyledons</taxon>
        <taxon>Gunneridae</taxon>
        <taxon>Pentapetalae</taxon>
        <taxon>Caryophyllales</taxon>
        <taxon>Cactineae</taxon>
        <taxon>Cactaceae</taxon>
        <taxon>Cactoideae</taxon>
        <taxon>Echinocereeae</taxon>
        <taxon>Carnegiea</taxon>
    </lineage>
</organism>
<evidence type="ECO:0000256" key="1">
    <source>
        <dbReference type="SAM" id="MobiDB-lite"/>
    </source>
</evidence>
<feature type="region of interest" description="Disordered" evidence="1">
    <location>
        <begin position="14"/>
        <end position="52"/>
    </location>
</feature>
<evidence type="ECO:0000313" key="2">
    <source>
        <dbReference type="EMBL" id="KAJ8438226.1"/>
    </source>
</evidence>
<protein>
    <submittedName>
        <fullName evidence="2">Uncharacterized protein</fullName>
    </submittedName>
</protein>
<name>A0A9Q1QE57_9CARY</name>
<gene>
    <name evidence="2" type="ORF">Cgig2_028129</name>
</gene>
<accession>A0A9Q1QE57</accession>
<dbReference type="EMBL" id="JAKOGI010000264">
    <property type="protein sequence ID" value="KAJ8438226.1"/>
    <property type="molecule type" value="Genomic_DNA"/>
</dbReference>
<reference evidence="2" key="1">
    <citation type="submission" date="2022-04" db="EMBL/GenBank/DDBJ databases">
        <title>Carnegiea gigantea Genome sequencing and assembly v2.</title>
        <authorList>
            <person name="Copetti D."/>
            <person name="Sanderson M.J."/>
            <person name="Burquez A."/>
            <person name="Wojciechowski M.F."/>
        </authorList>
    </citation>
    <scope>NUCLEOTIDE SEQUENCE</scope>
    <source>
        <strain evidence="2">SGP5-SGP5p</strain>
        <tissue evidence="2">Aerial part</tissue>
    </source>
</reference>
<comment type="caution">
    <text evidence="2">The sequence shown here is derived from an EMBL/GenBank/DDBJ whole genome shotgun (WGS) entry which is preliminary data.</text>
</comment>
<sequence>MAWRSPGLFEALQKNQEAELHSENIGDEQDGEDNLSVRSNDNNLEGEREGEGDEENILLYDDDIDEDIVANDDDLTEGQGSQQEATFRKKVLSKENYWFTNSTLSHAISTFIKSFYDVFVDMLVIFSSMVNILGPRSLLKKFMNDARERKTPTPSALFAQSHSKEDAQSRKVFVDDRSKALWVQTQFHNFLFGFMKNMRPLEFSDVLKKGHLRHSSYIVKHWVDGAGNPPSLG</sequence>
<dbReference type="Proteomes" id="UP001153076">
    <property type="component" value="Unassembled WGS sequence"/>
</dbReference>
<proteinExistence type="predicted"/>
<dbReference type="AlphaFoldDB" id="A0A9Q1QE57"/>
<evidence type="ECO:0000313" key="3">
    <source>
        <dbReference type="Proteomes" id="UP001153076"/>
    </source>
</evidence>